<organism evidence="3 4">
    <name type="scientific">Trichomalopsis sarcophagae</name>
    <dbReference type="NCBI Taxonomy" id="543379"/>
    <lineage>
        <taxon>Eukaryota</taxon>
        <taxon>Metazoa</taxon>
        <taxon>Ecdysozoa</taxon>
        <taxon>Arthropoda</taxon>
        <taxon>Hexapoda</taxon>
        <taxon>Insecta</taxon>
        <taxon>Pterygota</taxon>
        <taxon>Neoptera</taxon>
        <taxon>Endopterygota</taxon>
        <taxon>Hymenoptera</taxon>
        <taxon>Apocrita</taxon>
        <taxon>Proctotrupomorpha</taxon>
        <taxon>Chalcidoidea</taxon>
        <taxon>Pteromalidae</taxon>
        <taxon>Pteromalinae</taxon>
        <taxon>Trichomalopsis</taxon>
    </lineage>
</organism>
<dbReference type="Pfam" id="PF10262">
    <property type="entry name" value="Rdx"/>
    <property type="match status" value="1"/>
</dbReference>
<dbReference type="EMBL" id="NNAY01003469">
    <property type="protein sequence ID" value="OXU19356.1"/>
    <property type="molecule type" value="Genomic_DNA"/>
</dbReference>
<dbReference type="AlphaFoldDB" id="A0A232ELY3"/>
<evidence type="ECO:0000313" key="3">
    <source>
        <dbReference type="EMBL" id="OXU19356.1"/>
    </source>
</evidence>
<evidence type="ECO:0000256" key="1">
    <source>
        <dbReference type="ARBA" id="ARBA00023284"/>
    </source>
</evidence>
<gene>
    <name evidence="3" type="ORF">TSAR_003917</name>
</gene>
<feature type="region of interest" description="Disordered" evidence="2">
    <location>
        <begin position="18"/>
        <end position="40"/>
    </location>
</feature>
<dbReference type="Gene3D" id="3.40.30.10">
    <property type="entry name" value="Glutaredoxin"/>
    <property type="match status" value="1"/>
</dbReference>
<accession>A0A232ELY3</accession>
<evidence type="ECO:0000256" key="2">
    <source>
        <dbReference type="SAM" id="MobiDB-lite"/>
    </source>
</evidence>
<reference evidence="3 4" key="1">
    <citation type="journal article" date="2017" name="Curr. Biol.">
        <title>The Evolution of Venom by Co-option of Single-Copy Genes.</title>
        <authorList>
            <person name="Martinson E.O."/>
            <person name="Mrinalini"/>
            <person name="Kelkar Y.D."/>
            <person name="Chang C.H."/>
            <person name="Werren J.H."/>
        </authorList>
    </citation>
    <scope>NUCLEOTIDE SEQUENCE [LARGE SCALE GENOMIC DNA]</scope>
    <source>
        <strain evidence="3 4">Alberta</strain>
        <tissue evidence="3">Whole body</tissue>
    </source>
</reference>
<dbReference type="SUPFAM" id="SSF52833">
    <property type="entry name" value="Thioredoxin-like"/>
    <property type="match status" value="1"/>
</dbReference>
<dbReference type="InterPro" id="IPR011893">
    <property type="entry name" value="Selenoprotein_Rdx-typ"/>
</dbReference>
<proteinExistence type="predicted"/>
<protein>
    <submittedName>
        <fullName evidence="3">Uncharacterized protein</fullName>
    </submittedName>
</protein>
<keyword evidence="4" id="KW-1185">Reference proteome</keyword>
<dbReference type="NCBIfam" id="TIGR02174">
    <property type="entry name" value="CXXU_selWTH"/>
    <property type="match status" value="1"/>
</dbReference>
<evidence type="ECO:0000313" key="4">
    <source>
        <dbReference type="Proteomes" id="UP000215335"/>
    </source>
</evidence>
<dbReference type="STRING" id="543379.A0A232ELY3"/>
<dbReference type="Proteomes" id="UP000215335">
    <property type="component" value="Unassembled WGS sequence"/>
</dbReference>
<dbReference type="OrthoDB" id="5962009at2759"/>
<sequence>MFPIGLFATACARADSHREPSEKRAIRHKEKCKQSSSPDRSLGFHHIEQCNRGVSSESELCWRSKKHRNGTCGHIKQFIEMAQKIKEALPEAKISGEPGRQASFEVRVNDELVHSKLQTMAFPDFKEVTELVKDVSQGKSINKIQKHQAIDCVIS</sequence>
<name>A0A232ELY3_9HYME</name>
<comment type="caution">
    <text evidence="3">The sequence shown here is derived from an EMBL/GenBank/DDBJ whole genome shotgun (WGS) entry which is preliminary data.</text>
</comment>
<keyword evidence="1" id="KW-0676">Redox-active center</keyword>
<dbReference type="InterPro" id="IPR036249">
    <property type="entry name" value="Thioredoxin-like_sf"/>
</dbReference>